<feature type="transmembrane region" description="Helical" evidence="1">
    <location>
        <begin position="33"/>
        <end position="53"/>
    </location>
</feature>
<reference evidence="2" key="1">
    <citation type="journal article" date="2005" name="Proc. Natl. Acad. Sci. U.S.A.">
        <title>The psychrophilic lifestyle as revealed by the genome sequence of Colwellia psychrerythraea 34H through genomic and proteomic analyses.</title>
        <authorList>
            <person name="Methe B.A."/>
            <person name="Nelson K.E."/>
            <person name="Deming J.W."/>
            <person name="Momen B."/>
            <person name="Melamud E."/>
            <person name="Zhang X."/>
            <person name="Moult J."/>
            <person name="Madupu R."/>
            <person name="Nelson W.C."/>
            <person name="Dodson R.J."/>
            <person name="Brinkac L.M."/>
            <person name="Daugherty S.C."/>
            <person name="Durkin A.S."/>
            <person name="DeBoy R.T."/>
            <person name="Kolonay J.F."/>
            <person name="Sullivan S.A."/>
            <person name="Zhou L."/>
            <person name="Davidsen T.M."/>
            <person name="Wu M."/>
            <person name="Huston A.L."/>
            <person name="Lewis M."/>
            <person name="Weaver B."/>
            <person name="Weidman J.F."/>
            <person name="Khouri H."/>
            <person name="Utterback T.R."/>
            <person name="Feldblyum T.V."/>
            <person name="Fraser C.M."/>
        </authorList>
    </citation>
    <scope>NUCLEOTIDE SEQUENCE [LARGE SCALE GENOMIC DNA]</scope>
    <source>
        <strain evidence="2">34H</strain>
    </source>
</reference>
<dbReference type="Proteomes" id="UP000000547">
    <property type="component" value="Chromosome"/>
</dbReference>
<keyword evidence="1" id="KW-1133">Transmembrane helix</keyword>
<dbReference type="HOGENOM" id="CLU_1092861_0_0_6"/>
<proteinExistence type="predicted"/>
<organism evidence="2 3">
    <name type="scientific">Colwellia psychrerythraea (strain 34H / ATCC BAA-681)</name>
    <name type="common">Vibrio psychroerythus</name>
    <dbReference type="NCBI Taxonomy" id="167879"/>
    <lineage>
        <taxon>Bacteria</taxon>
        <taxon>Pseudomonadati</taxon>
        <taxon>Pseudomonadota</taxon>
        <taxon>Gammaproteobacteria</taxon>
        <taxon>Alteromonadales</taxon>
        <taxon>Colwelliaceae</taxon>
        <taxon>Colwellia</taxon>
    </lineage>
</organism>
<keyword evidence="1" id="KW-0472">Membrane</keyword>
<dbReference type="EMBL" id="CP000083">
    <property type="protein sequence ID" value="AAZ25334.1"/>
    <property type="molecule type" value="Genomic_DNA"/>
</dbReference>
<accession>Q47VS9</accession>
<gene>
    <name evidence="2" type="ordered locus">CPS_4445</name>
</gene>
<keyword evidence="1" id="KW-0812">Transmembrane</keyword>
<protein>
    <submittedName>
        <fullName evidence="2">Uncharacterized protein</fullName>
    </submittedName>
</protein>
<feature type="transmembrane region" description="Helical" evidence="1">
    <location>
        <begin position="65"/>
        <end position="86"/>
    </location>
</feature>
<evidence type="ECO:0000313" key="3">
    <source>
        <dbReference type="Proteomes" id="UP000000547"/>
    </source>
</evidence>
<name>Q47VS9_COLP3</name>
<dbReference type="AlphaFoldDB" id="Q47VS9"/>
<feature type="transmembrane region" description="Helical" evidence="1">
    <location>
        <begin position="98"/>
        <end position="116"/>
    </location>
</feature>
<dbReference type="KEGG" id="cps:CPS_4445"/>
<evidence type="ECO:0000256" key="1">
    <source>
        <dbReference type="SAM" id="Phobius"/>
    </source>
</evidence>
<sequence length="254" mass="29259">MAYLLSTNFTYHLVIPYIKSFIMDPLKKRFFRYHLTASLIIILLVSAICQFLWFPQPFLQLDGTWMALLMLAGVDIIIGPLLTLLLVSSKKSKRELSLDMAVIVIIQISALTYGLMQIEKERLIALVHYDGVFHLVPQKILAEPLNSAKIIPTLNLYQGIPLVMISEQDVDKYIQQTQNKLVPFLYALENYQAIDIEELTKFTFDYKNLPEAIAKRYGQEYIFKRITGKRRSAVIVFNQDMLIADIQLLPKADK</sequence>
<evidence type="ECO:0000313" key="2">
    <source>
        <dbReference type="EMBL" id="AAZ25334.1"/>
    </source>
</evidence>